<proteinExistence type="predicted"/>
<dbReference type="InterPro" id="IPR001680">
    <property type="entry name" value="WD40_rpt"/>
</dbReference>
<dbReference type="SUPFAM" id="SSF50978">
    <property type="entry name" value="WD40 repeat-like"/>
    <property type="match status" value="1"/>
</dbReference>
<dbReference type="PANTHER" id="PTHR46108">
    <property type="entry name" value="BLUE CHEESE"/>
    <property type="match status" value="1"/>
</dbReference>
<dbReference type="AlphaFoldDB" id="A0ABD2Q2C8"/>
<dbReference type="InterPro" id="IPR015943">
    <property type="entry name" value="WD40/YVTN_repeat-like_dom_sf"/>
</dbReference>
<feature type="non-terminal residue" evidence="4">
    <location>
        <position position="405"/>
    </location>
</feature>
<dbReference type="Proteomes" id="UP001626550">
    <property type="component" value="Unassembled WGS sequence"/>
</dbReference>
<dbReference type="Gene3D" id="2.130.10.10">
    <property type="entry name" value="YVTN repeat-like/Quinoprotein amine dehydrogenase"/>
    <property type="match status" value="1"/>
</dbReference>
<evidence type="ECO:0000256" key="1">
    <source>
        <dbReference type="ARBA" id="ARBA00022574"/>
    </source>
</evidence>
<comment type="caution">
    <text evidence="4">The sequence shown here is derived from an EMBL/GenBank/DDBJ whole genome shotgun (WGS) entry which is preliminary data.</text>
</comment>
<organism evidence="4 5">
    <name type="scientific">Cichlidogyrus casuarinus</name>
    <dbReference type="NCBI Taxonomy" id="1844966"/>
    <lineage>
        <taxon>Eukaryota</taxon>
        <taxon>Metazoa</taxon>
        <taxon>Spiralia</taxon>
        <taxon>Lophotrochozoa</taxon>
        <taxon>Platyhelminthes</taxon>
        <taxon>Monogenea</taxon>
        <taxon>Monopisthocotylea</taxon>
        <taxon>Dactylogyridea</taxon>
        <taxon>Ancyrocephalidae</taxon>
        <taxon>Cichlidogyrus</taxon>
    </lineage>
</organism>
<evidence type="ECO:0000313" key="5">
    <source>
        <dbReference type="Proteomes" id="UP001626550"/>
    </source>
</evidence>
<sequence>MGIGLAQQTVAQAHSSASNAVGMLTESAEISVDGNKVSASTFFLAASNAVGGILNSHSDAAPRADAIATDSTKVFGSTTFLACGQILAVNEHKVLLPPNYQRFISWGFTDGSLRLGTISVETMIPNSLDEASCLPGRNGGAIFTADGRSVTSIAASSERTDRIFEQVDVENILCVAAPAKDTLVTGGMSTVIRVWRLCSSGEQASMTPSVQGPSIASVALSAVGISLSSSMKLHRMASLYGHAEAVFCLAASASFNVIVSGSSDRSVIMWDLNRLRLTRQLSSSAENPGPIAAVAISEADGKIATCSASILSLFDLNGYPLASIDTSMGVENYGRFLAYKGQLPNSDETCKASITALSISKDHKAVLVGDSAGNVNAWSIPLPAKGLDFERAKPGELGPWVKDET</sequence>
<dbReference type="InterPro" id="IPR036322">
    <property type="entry name" value="WD40_repeat_dom_sf"/>
</dbReference>
<accession>A0ABD2Q2C8</accession>
<dbReference type="InterPro" id="IPR019775">
    <property type="entry name" value="WD40_repeat_CS"/>
</dbReference>
<dbReference type="PROSITE" id="PS50294">
    <property type="entry name" value="WD_REPEATS_REGION"/>
    <property type="match status" value="1"/>
</dbReference>
<dbReference type="PANTHER" id="PTHR46108:SF4">
    <property type="entry name" value="BLUE CHEESE"/>
    <property type="match status" value="1"/>
</dbReference>
<keyword evidence="5" id="KW-1185">Reference proteome</keyword>
<dbReference type="PROSITE" id="PS00678">
    <property type="entry name" value="WD_REPEATS_1"/>
    <property type="match status" value="1"/>
</dbReference>
<gene>
    <name evidence="4" type="primary">WDFY3_7</name>
    <name evidence="4" type="ORF">Ciccas_009119</name>
</gene>
<protein>
    <submittedName>
        <fullName evidence="4">WD repeat and FYVE domain-containing protein 3</fullName>
    </submittedName>
</protein>
<name>A0ABD2Q2C8_9PLAT</name>
<dbReference type="SMART" id="SM00320">
    <property type="entry name" value="WD40"/>
    <property type="match status" value="4"/>
</dbReference>
<dbReference type="InterPro" id="IPR051944">
    <property type="entry name" value="BEACH_domain_protein"/>
</dbReference>
<evidence type="ECO:0000313" key="4">
    <source>
        <dbReference type="EMBL" id="KAL3312291.1"/>
    </source>
</evidence>
<reference evidence="4 5" key="1">
    <citation type="submission" date="2024-11" db="EMBL/GenBank/DDBJ databases">
        <title>Adaptive evolution of stress response genes in parasites aligns with host niche diversity.</title>
        <authorList>
            <person name="Hahn C."/>
            <person name="Resl P."/>
        </authorList>
    </citation>
    <scope>NUCLEOTIDE SEQUENCE [LARGE SCALE GENOMIC DNA]</scope>
    <source>
        <strain evidence="4">EGGRZ-B1_66</strain>
        <tissue evidence="4">Body</tissue>
    </source>
</reference>
<feature type="repeat" description="WD" evidence="3">
    <location>
        <begin position="239"/>
        <end position="280"/>
    </location>
</feature>
<dbReference type="Pfam" id="PF00400">
    <property type="entry name" value="WD40"/>
    <property type="match status" value="1"/>
</dbReference>
<evidence type="ECO:0000256" key="3">
    <source>
        <dbReference type="PROSITE-ProRule" id="PRU00221"/>
    </source>
</evidence>
<keyword evidence="2" id="KW-0677">Repeat</keyword>
<keyword evidence="1 3" id="KW-0853">WD repeat</keyword>
<evidence type="ECO:0000256" key="2">
    <source>
        <dbReference type="ARBA" id="ARBA00022737"/>
    </source>
</evidence>
<dbReference type="PROSITE" id="PS50082">
    <property type="entry name" value="WD_REPEATS_2"/>
    <property type="match status" value="1"/>
</dbReference>
<dbReference type="EMBL" id="JBJKFK010001763">
    <property type="protein sequence ID" value="KAL3312291.1"/>
    <property type="molecule type" value="Genomic_DNA"/>
</dbReference>